<dbReference type="GO" id="GO:0006071">
    <property type="term" value="P:glycerol metabolic process"/>
    <property type="evidence" value="ECO:0007669"/>
    <property type="project" value="InterPro"/>
</dbReference>
<name>A0A4U9WCT1_SERFO</name>
<evidence type="ECO:0000259" key="1">
    <source>
        <dbReference type="PROSITE" id="PS51480"/>
    </source>
</evidence>
<proteinExistence type="predicted"/>
<dbReference type="PROSITE" id="PS51480">
    <property type="entry name" value="DHAL"/>
    <property type="match status" value="1"/>
</dbReference>
<dbReference type="AlphaFoldDB" id="A0A4U9WCT1"/>
<dbReference type="Pfam" id="PF02734">
    <property type="entry name" value="Dak2"/>
    <property type="match status" value="1"/>
</dbReference>
<dbReference type="Gene3D" id="1.25.40.340">
    <property type="match status" value="1"/>
</dbReference>
<dbReference type="GO" id="GO:0004371">
    <property type="term" value="F:glycerone kinase activity"/>
    <property type="evidence" value="ECO:0007669"/>
    <property type="project" value="InterPro"/>
</dbReference>
<gene>
    <name evidence="2" type="ORF">NCTC12965_07240</name>
</gene>
<keyword evidence="2" id="KW-0808">Transferase</keyword>
<evidence type="ECO:0000313" key="2">
    <source>
        <dbReference type="EMBL" id="VTR56877.1"/>
    </source>
</evidence>
<protein>
    <submittedName>
        <fullName evidence="2">Dihydroxyacetone kinase</fullName>
    </submittedName>
</protein>
<dbReference type="EMBL" id="CABEEZ010000138">
    <property type="protein sequence ID" value="VTR56877.1"/>
    <property type="molecule type" value="Genomic_DNA"/>
</dbReference>
<dbReference type="InterPro" id="IPR004007">
    <property type="entry name" value="DhaL_dom"/>
</dbReference>
<reference evidence="2" key="1">
    <citation type="submission" date="2019-05" db="EMBL/GenBank/DDBJ databases">
        <authorList>
            <consortium name="Pathogen Informatics"/>
        </authorList>
    </citation>
    <scope>NUCLEOTIDE SEQUENCE [LARGE SCALE GENOMIC DNA]</scope>
    <source>
        <strain evidence="2">NCTC12965</strain>
    </source>
</reference>
<accession>A0A4U9WCT1</accession>
<dbReference type="SUPFAM" id="SSF101473">
    <property type="entry name" value="DhaL-like"/>
    <property type="match status" value="1"/>
</dbReference>
<keyword evidence="2" id="KW-0418">Kinase</keyword>
<feature type="domain" description="DhaL" evidence="1">
    <location>
        <begin position="1"/>
        <end position="98"/>
    </location>
</feature>
<organism evidence="2">
    <name type="scientific">Serratia fonticola</name>
    <dbReference type="NCBI Taxonomy" id="47917"/>
    <lineage>
        <taxon>Bacteria</taxon>
        <taxon>Pseudomonadati</taxon>
        <taxon>Pseudomonadota</taxon>
        <taxon>Gammaproteobacteria</taxon>
        <taxon>Enterobacterales</taxon>
        <taxon>Yersiniaceae</taxon>
        <taxon>Serratia</taxon>
    </lineage>
</organism>
<dbReference type="InterPro" id="IPR036117">
    <property type="entry name" value="DhaL_dom_sf"/>
</dbReference>
<sequence length="99" mass="11010">MLRNGLTELQDISSAGVGDKCLMDTLIPAIEGYEQAVRRGDSFSESLEQLKRAAVAGRDSTRDLVAKIGRASRLGNVRAACWMPVRYPVAYFYANWPMR</sequence>